<feature type="region of interest" description="Disordered" evidence="1">
    <location>
        <begin position="42"/>
        <end position="71"/>
    </location>
</feature>
<evidence type="ECO:0000313" key="3">
    <source>
        <dbReference type="Proteomes" id="UP000466683"/>
    </source>
</evidence>
<name>A0ABN5Z9S1_9MYCO</name>
<proteinExistence type="predicted"/>
<sequence>MLSTFRRHPNSEELNNDAHGNQGILHLSLQCLRRWPPLRKPPELQRAALTPSVACRPGNRRQVTTPSPDAD</sequence>
<dbReference type="EMBL" id="AP022579">
    <property type="protein sequence ID" value="BBX90916.1"/>
    <property type="molecule type" value="Genomic_DNA"/>
</dbReference>
<gene>
    <name evidence="2" type="ORF">MBOE_25650</name>
</gene>
<dbReference type="Proteomes" id="UP000466683">
    <property type="component" value="Chromosome"/>
</dbReference>
<keyword evidence="3" id="KW-1185">Reference proteome</keyword>
<organism evidence="2 3">
    <name type="scientific">Mycolicibacterium boenickei</name>
    <dbReference type="NCBI Taxonomy" id="146017"/>
    <lineage>
        <taxon>Bacteria</taxon>
        <taxon>Bacillati</taxon>
        <taxon>Actinomycetota</taxon>
        <taxon>Actinomycetes</taxon>
        <taxon>Mycobacteriales</taxon>
        <taxon>Mycobacteriaceae</taxon>
        <taxon>Mycolicibacterium</taxon>
    </lineage>
</organism>
<protein>
    <submittedName>
        <fullName evidence="2">Uncharacterized protein</fullName>
    </submittedName>
</protein>
<reference evidence="2 3" key="1">
    <citation type="journal article" date="2019" name="Emerg. Microbes Infect.">
        <title>Comprehensive subspecies identification of 175 nontuberculous mycobacteria species based on 7547 genomic profiles.</title>
        <authorList>
            <person name="Matsumoto Y."/>
            <person name="Kinjo T."/>
            <person name="Motooka D."/>
            <person name="Nabeya D."/>
            <person name="Jung N."/>
            <person name="Uechi K."/>
            <person name="Horii T."/>
            <person name="Iida T."/>
            <person name="Fujita J."/>
            <person name="Nakamura S."/>
        </authorList>
    </citation>
    <scope>NUCLEOTIDE SEQUENCE [LARGE SCALE GENOMIC DNA]</scope>
    <source>
        <strain evidence="2 3">JCM 15653</strain>
    </source>
</reference>
<accession>A0ABN5Z9S1</accession>
<feature type="region of interest" description="Disordered" evidence="1">
    <location>
        <begin position="1"/>
        <end position="20"/>
    </location>
</feature>
<feature type="compositionally biased region" description="Polar residues" evidence="1">
    <location>
        <begin position="61"/>
        <end position="71"/>
    </location>
</feature>
<evidence type="ECO:0000313" key="2">
    <source>
        <dbReference type="EMBL" id="BBX90916.1"/>
    </source>
</evidence>
<evidence type="ECO:0000256" key="1">
    <source>
        <dbReference type="SAM" id="MobiDB-lite"/>
    </source>
</evidence>